<evidence type="ECO:0000256" key="7">
    <source>
        <dbReference type="ARBA" id="ARBA00023015"/>
    </source>
</evidence>
<feature type="domain" description="RING-type" evidence="10">
    <location>
        <begin position="30"/>
        <end position="69"/>
    </location>
</feature>
<reference evidence="11 12" key="1">
    <citation type="journal article" date="2010" name="PLoS Biol.">
        <title>Multi-platform next-generation sequencing of the domestic turkey (Meleagris gallopavo): genome assembly and analysis.</title>
        <authorList>
            <person name="Dalloul R.A."/>
            <person name="Long J.A."/>
            <person name="Zimin A.V."/>
            <person name="Aslam L."/>
            <person name="Beal K."/>
            <person name="Blomberg L.A."/>
            <person name="Bouffard P."/>
            <person name="Burt D.W."/>
            <person name="Crasta O."/>
            <person name="Crooijmans R.P."/>
            <person name="Cooper K."/>
            <person name="Coulombe R.A."/>
            <person name="De S."/>
            <person name="Delany M.E."/>
            <person name="Dodgson J.B."/>
            <person name="Dong J.J."/>
            <person name="Evans C."/>
            <person name="Frederickson K.M."/>
            <person name="Flicek P."/>
            <person name="Florea L."/>
            <person name="Folkerts O."/>
            <person name="Groenen M.A."/>
            <person name="Harkins T.T."/>
            <person name="Herrero J."/>
            <person name="Hoffmann S."/>
            <person name="Megens H.J."/>
            <person name="Jiang A."/>
            <person name="de Jong P."/>
            <person name="Kaiser P."/>
            <person name="Kim H."/>
            <person name="Kim K.W."/>
            <person name="Kim S."/>
            <person name="Langenberger D."/>
            <person name="Lee M.K."/>
            <person name="Lee T."/>
            <person name="Mane S."/>
            <person name="Marcais G."/>
            <person name="Marz M."/>
            <person name="McElroy A.P."/>
            <person name="Modise T."/>
            <person name="Nefedov M."/>
            <person name="Notredame C."/>
            <person name="Paton I.R."/>
            <person name="Payne W.S."/>
            <person name="Pertea G."/>
            <person name="Prickett D."/>
            <person name="Puiu D."/>
            <person name="Qioa D."/>
            <person name="Raineri E."/>
            <person name="Ruffier M."/>
            <person name="Salzberg S.L."/>
            <person name="Schatz M.C."/>
            <person name="Scheuring C."/>
            <person name="Schmidt C.J."/>
            <person name="Schroeder S."/>
            <person name="Searle S.M."/>
            <person name="Smith E.J."/>
            <person name="Smith J."/>
            <person name="Sonstegard T.S."/>
            <person name="Stadler P.F."/>
            <person name="Tafer H."/>
            <person name="Tu Z.J."/>
            <person name="Van Tassell C.P."/>
            <person name="Vilella A.J."/>
            <person name="Williams K.P."/>
            <person name="Yorke J.A."/>
            <person name="Zhang L."/>
            <person name="Zhang H.B."/>
            <person name="Zhang X."/>
            <person name="Zhang Y."/>
            <person name="Reed K.M."/>
        </authorList>
    </citation>
    <scope>NUCLEOTIDE SEQUENCE [LARGE SCALE GENOMIC DNA]</scope>
</reference>
<dbReference type="GO" id="GO:0008270">
    <property type="term" value="F:zinc ion binding"/>
    <property type="evidence" value="ECO:0007669"/>
    <property type="project" value="UniProtKB-KW"/>
</dbReference>
<dbReference type="EC" id="2.3.2.27" evidence="2"/>
<dbReference type="AlphaFoldDB" id="A0A803YF46"/>
<dbReference type="SMART" id="SM00184">
    <property type="entry name" value="RING"/>
    <property type="match status" value="1"/>
</dbReference>
<proteinExistence type="predicted"/>
<dbReference type="Proteomes" id="UP000001645">
    <property type="component" value="Chromosome 1"/>
</dbReference>
<dbReference type="InterPro" id="IPR013083">
    <property type="entry name" value="Znf_RING/FYVE/PHD"/>
</dbReference>
<evidence type="ECO:0000256" key="4">
    <source>
        <dbReference type="ARBA" id="ARBA00022723"/>
    </source>
</evidence>
<evidence type="ECO:0000256" key="6">
    <source>
        <dbReference type="ARBA" id="ARBA00022833"/>
    </source>
</evidence>
<keyword evidence="5 9" id="KW-0863">Zinc-finger</keyword>
<reference evidence="11" key="2">
    <citation type="submission" date="2025-08" db="UniProtKB">
        <authorList>
            <consortium name="Ensembl"/>
        </authorList>
    </citation>
    <scope>IDENTIFICATION</scope>
</reference>
<sequence>MCRKITGESGLSAGPCTEALSMEAALDTRCPVCLDNWDSAAYAMPCCHQFCFPCIQRWTSTRPQCPLCKQGVRSIIHTTGRKSTGQCSGF</sequence>
<dbReference type="GO" id="GO:0000209">
    <property type="term" value="P:protein polyubiquitination"/>
    <property type="evidence" value="ECO:0007669"/>
    <property type="project" value="TreeGrafter"/>
</dbReference>
<dbReference type="Gene3D" id="3.30.40.10">
    <property type="entry name" value="Zinc/RING finger domain, C3HC4 (zinc finger)"/>
    <property type="match status" value="1"/>
</dbReference>
<keyword evidence="3" id="KW-0808">Transferase</keyword>
<evidence type="ECO:0000256" key="1">
    <source>
        <dbReference type="ARBA" id="ARBA00000900"/>
    </source>
</evidence>
<keyword evidence="7" id="KW-0805">Transcription regulation</keyword>
<evidence type="ECO:0000256" key="2">
    <source>
        <dbReference type="ARBA" id="ARBA00012483"/>
    </source>
</evidence>
<dbReference type="Pfam" id="PF13639">
    <property type="entry name" value="zf-RING_2"/>
    <property type="match status" value="1"/>
</dbReference>
<keyword evidence="4" id="KW-0479">Metal-binding</keyword>
<reference evidence="11" key="3">
    <citation type="submission" date="2025-09" db="UniProtKB">
        <authorList>
            <consortium name="Ensembl"/>
        </authorList>
    </citation>
    <scope>IDENTIFICATION</scope>
</reference>
<evidence type="ECO:0000256" key="8">
    <source>
        <dbReference type="ARBA" id="ARBA00023163"/>
    </source>
</evidence>
<dbReference type="PROSITE" id="PS00518">
    <property type="entry name" value="ZF_RING_1"/>
    <property type="match status" value="1"/>
</dbReference>
<dbReference type="GO" id="GO:0006513">
    <property type="term" value="P:protein monoubiquitination"/>
    <property type="evidence" value="ECO:0007669"/>
    <property type="project" value="TreeGrafter"/>
</dbReference>
<dbReference type="InterPro" id="IPR001841">
    <property type="entry name" value="Znf_RING"/>
</dbReference>
<dbReference type="InParanoid" id="A0A803YF46"/>
<dbReference type="Ensembl" id="ENSMGAT00000030909.1">
    <property type="protein sequence ID" value="ENSMGAP00000030393.1"/>
    <property type="gene ID" value="ENSMGAG00000020387.1"/>
</dbReference>
<name>A0A803YF46_MELGA</name>
<evidence type="ECO:0000256" key="9">
    <source>
        <dbReference type="PROSITE-ProRule" id="PRU00175"/>
    </source>
</evidence>
<dbReference type="GO" id="GO:0061630">
    <property type="term" value="F:ubiquitin protein ligase activity"/>
    <property type="evidence" value="ECO:0007669"/>
    <property type="project" value="UniProtKB-EC"/>
</dbReference>
<dbReference type="PANTHER" id="PTHR46077">
    <property type="entry name" value="E3 UBIQUITIN-PROTEIN LIGASE TOPORS"/>
    <property type="match status" value="1"/>
</dbReference>
<dbReference type="GeneTree" id="ENSGT01070000254829"/>
<keyword evidence="6" id="KW-0862">Zinc</keyword>
<evidence type="ECO:0000259" key="10">
    <source>
        <dbReference type="PROSITE" id="PS50089"/>
    </source>
</evidence>
<comment type="catalytic activity">
    <reaction evidence="1">
        <text>S-ubiquitinyl-[E2 ubiquitin-conjugating enzyme]-L-cysteine + [acceptor protein]-L-lysine = [E2 ubiquitin-conjugating enzyme]-L-cysteine + N(6)-ubiquitinyl-[acceptor protein]-L-lysine.</text>
        <dbReference type="EC" id="2.3.2.27"/>
    </reaction>
</comment>
<keyword evidence="12" id="KW-1185">Reference proteome</keyword>
<organism evidence="11 12">
    <name type="scientific">Meleagris gallopavo</name>
    <name type="common">Wild turkey</name>
    <dbReference type="NCBI Taxonomy" id="9103"/>
    <lineage>
        <taxon>Eukaryota</taxon>
        <taxon>Metazoa</taxon>
        <taxon>Chordata</taxon>
        <taxon>Craniata</taxon>
        <taxon>Vertebrata</taxon>
        <taxon>Euteleostomi</taxon>
        <taxon>Archelosauria</taxon>
        <taxon>Archosauria</taxon>
        <taxon>Dinosauria</taxon>
        <taxon>Saurischia</taxon>
        <taxon>Theropoda</taxon>
        <taxon>Coelurosauria</taxon>
        <taxon>Aves</taxon>
        <taxon>Neognathae</taxon>
        <taxon>Galloanserae</taxon>
        <taxon>Galliformes</taxon>
        <taxon>Phasianidae</taxon>
        <taxon>Meleagridinae</taxon>
        <taxon>Meleagris</taxon>
    </lineage>
</organism>
<keyword evidence="8" id="KW-0804">Transcription</keyword>
<evidence type="ECO:0000256" key="3">
    <source>
        <dbReference type="ARBA" id="ARBA00022679"/>
    </source>
</evidence>
<evidence type="ECO:0000313" key="11">
    <source>
        <dbReference type="Ensembl" id="ENSMGAP00000030393.1"/>
    </source>
</evidence>
<dbReference type="SUPFAM" id="SSF57850">
    <property type="entry name" value="RING/U-box"/>
    <property type="match status" value="1"/>
</dbReference>
<evidence type="ECO:0000313" key="12">
    <source>
        <dbReference type="Proteomes" id="UP000001645"/>
    </source>
</evidence>
<evidence type="ECO:0000256" key="5">
    <source>
        <dbReference type="ARBA" id="ARBA00022771"/>
    </source>
</evidence>
<dbReference type="PROSITE" id="PS50089">
    <property type="entry name" value="ZF_RING_2"/>
    <property type="match status" value="1"/>
</dbReference>
<accession>A0A803YF46</accession>
<dbReference type="PANTHER" id="PTHR46077:SF1">
    <property type="entry name" value="TOP1 BINDING ARGININE_SERINE RICH PROTEIN, E3 UBIQUITIN LIGASE"/>
    <property type="match status" value="1"/>
</dbReference>
<protein>
    <recommendedName>
        <fullName evidence="2">RING-type E3 ubiquitin transferase</fullName>
        <ecNumber evidence="2">2.3.2.27</ecNumber>
    </recommendedName>
</protein>
<dbReference type="InterPro" id="IPR017907">
    <property type="entry name" value="Znf_RING_CS"/>
</dbReference>